<gene>
    <name evidence="2" type="ORF">XJ32_08940</name>
</gene>
<sequence>MILHFIKPRFYILHFCVIALACLCLSSCMNVMQDTFKNSSNYTIKYAYVQSDKIFLEEVKEIAKMLPKKETFSMAINELQELNDSYKIANIPELNITFTCGFNKQYVKTLQSLLTTRKYPCDGEIAGYTLQSFTKNPYKKYYGEKFANVQNQEQFLFFYTKDFKHVKSKEDIKTTLQSIISNIASNANAIYDLRELKHYAFMNGIIESYDDFYKLVAQYEVKCQGSLFSTTLDEIISQRDLQCKKITHIKAK</sequence>
<evidence type="ECO:0000313" key="2">
    <source>
        <dbReference type="EMBL" id="AQQ60194.1"/>
    </source>
</evidence>
<proteinExistence type="predicted"/>
<evidence type="ECO:0000313" key="3">
    <source>
        <dbReference type="Proteomes" id="UP000188298"/>
    </source>
</evidence>
<dbReference type="RefSeq" id="WP_077389194.1">
    <property type="nucleotide sequence ID" value="NZ_CP019645.1"/>
</dbReference>
<protein>
    <recommendedName>
        <fullName evidence="4">Lipoprotein</fullName>
    </recommendedName>
</protein>
<evidence type="ECO:0008006" key="4">
    <source>
        <dbReference type="Google" id="ProtNLM"/>
    </source>
</evidence>
<reference evidence="2 3" key="1">
    <citation type="submission" date="2017-02" db="EMBL/GenBank/DDBJ databases">
        <title>Whole genome sequencing of Helicobacter bilis strain AAQJH.</title>
        <authorList>
            <person name="Conlan S."/>
            <person name="Thomas P.J."/>
            <person name="Mullikin J."/>
            <person name="Palmore T.N."/>
            <person name="Frank K.M."/>
            <person name="Segre J.A."/>
        </authorList>
    </citation>
    <scope>NUCLEOTIDE SEQUENCE [LARGE SCALE GENOMIC DNA]</scope>
    <source>
        <strain evidence="2 3">AAQJH</strain>
    </source>
</reference>
<feature type="signal peptide" evidence="1">
    <location>
        <begin position="1"/>
        <end position="32"/>
    </location>
</feature>
<dbReference type="AlphaFoldDB" id="A0A1Q2LI97"/>
<dbReference type="KEGG" id="hbl:XJ32_08940"/>
<feature type="chain" id="PRO_5012478958" description="Lipoprotein" evidence="1">
    <location>
        <begin position="33"/>
        <end position="252"/>
    </location>
</feature>
<accession>A0A1Q2LI97</accession>
<evidence type="ECO:0000256" key="1">
    <source>
        <dbReference type="SAM" id="SignalP"/>
    </source>
</evidence>
<name>A0A1Q2LI97_9HELI</name>
<dbReference type="EMBL" id="CP019645">
    <property type="protein sequence ID" value="AQQ60194.1"/>
    <property type="molecule type" value="Genomic_DNA"/>
</dbReference>
<dbReference type="Proteomes" id="UP000188298">
    <property type="component" value="Chromosome"/>
</dbReference>
<dbReference type="PROSITE" id="PS51257">
    <property type="entry name" value="PROKAR_LIPOPROTEIN"/>
    <property type="match status" value="1"/>
</dbReference>
<keyword evidence="1" id="KW-0732">Signal</keyword>
<organism evidence="2 3">
    <name type="scientific">Helicobacter bilis</name>
    <dbReference type="NCBI Taxonomy" id="37372"/>
    <lineage>
        <taxon>Bacteria</taxon>
        <taxon>Pseudomonadati</taxon>
        <taxon>Campylobacterota</taxon>
        <taxon>Epsilonproteobacteria</taxon>
        <taxon>Campylobacterales</taxon>
        <taxon>Helicobacteraceae</taxon>
        <taxon>Helicobacter</taxon>
    </lineage>
</organism>